<evidence type="ECO:0000256" key="1">
    <source>
        <dbReference type="SAM" id="MobiDB-lite"/>
    </source>
</evidence>
<dbReference type="EMBL" id="JAHHUM010002123">
    <property type="protein sequence ID" value="KAK5606010.1"/>
    <property type="molecule type" value="Genomic_DNA"/>
</dbReference>
<proteinExistence type="predicted"/>
<gene>
    <name evidence="2" type="ORF">CRENBAI_002092</name>
</gene>
<dbReference type="AlphaFoldDB" id="A0AAV9RCK7"/>
<evidence type="ECO:0000313" key="2">
    <source>
        <dbReference type="EMBL" id="KAK5606010.1"/>
    </source>
</evidence>
<organism evidence="2 3">
    <name type="scientific">Crenichthys baileyi</name>
    <name type="common">White River springfish</name>
    <dbReference type="NCBI Taxonomy" id="28760"/>
    <lineage>
        <taxon>Eukaryota</taxon>
        <taxon>Metazoa</taxon>
        <taxon>Chordata</taxon>
        <taxon>Craniata</taxon>
        <taxon>Vertebrata</taxon>
        <taxon>Euteleostomi</taxon>
        <taxon>Actinopterygii</taxon>
        <taxon>Neopterygii</taxon>
        <taxon>Teleostei</taxon>
        <taxon>Neoteleostei</taxon>
        <taxon>Acanthomorphata</taxon>
        <taxon>Ovalentaria</taxon>
        <taxon>Atherinomorphae</taxon>
        <taxon>Cyprinodontiformes</taxon>
        <taxon>Goodeidae</taxon>
        <taxon>Crenichthys</taxon>
    </lineage>
</organism>
<dbReference type="Proteomes" id="UP001311232">
    <property type="component" value="Unassembled WGS sequence"/>
</dbReference>
<accession>A0AAV9RCK7</accession>
<sequence length="135" mass="14715">MARNIDDSKEFDVSLGIFQSPSERDKPESGEESQLSSDSRAQVLQRTDGHPVQPEASFAGCWSTAGSICMNHTAPPGNRTSSGSRLSILGYRPECRETLEASTPFVGGCGVCLSVEQQFVFFLQSILVFVIMHEL</sequence>
<reference evidence="2 3" key="1">
    <citation type="submission" date="2021-06" db="EMBL/GenBank/DDBJ databases">
        <authorList>
            <person name="Palmer J.M."/>
        </authorList>
    </citation>
    <scope>NUCLEOTIDE SEQUENCE [LARGE SCALE GENOMIC DNA]</scope>
    <source>
        <strain evidence="2 3">MEX-2019</strain>
        <tissue evidence="2">Muscle</tissue>
    </source>
</reference>
<protein>
    <submittedName>
        <fullName evidence="2">Uncharacterized protein</fullName>
    </submittedName>
</protein>
<feature type="compositionally biased region" description="Basic and acidic residues" evidence="1">
    <location>
        <begin position="1"/>
        <end position="12"/>
    </location>
</feature>
<evidence type="ECO:0000313" key="3">
    <source>
        <dbReference type="Proteomes" id="UP001311232"/>
    </source>
</evidence>
<name>A0AAV9RCK7_9TELE</name>
<keyword evidence="3" id="KW-1185">Reference proteome</keyword>
<feature type="region of interest" description="Disordered" evidence="1">
    <location>
        <begin position="1"/>
        <end position="55"/>
    </location>
</feature>
<comment type="caution">
    <text evidence="2">The sequence shown here is derived from an EMBL/GenBank/DDBJ whole genome shotgun (WGS) entry which is preliminary data.</text>
</comment>
<feature type="compositionally biased region" description="Polar residues" evidence="1">
    <location>
        <begin position="32"/>
        <end position="45"/>
    </location>
</feature>